<keyword evidence="5" id="KW-0548">Nucleotidyltransferase</keyword>
<dbReference type="InterPro" id="IPR002577">
    <property type="entry name" value="HTH_HxlR"/>
</dbReference>
<comment type="caution">
    <text evidence="5">The sequence shown here is derived from an EMBL/GenBank/DDBJ whole genome shotgun (WGS) entry which is preliminary data.</text>
</comment>
<keyword evidence="2" id="KW-0238">DNA-binding</keyword>
<evidence type="ECO:0000256" key="1">
    <source>
        <dbReference type="ARBA" id="ARBA00023015"/>
    </source>
</evidence>
<keyword evidence="5" id="KW-0808">Transferase</keyword>
<dbReference type="Pfam" id="PF01638">
    <property type="entry name" value="HxlR"/>
    <property type="match status" value="1"/>
</dbReference>
<dbReference type="Proteomes" id="UP000253727">
    <property type="component" value="Unassembled WGS sequence"/>
</dbReference>
<dbReference type="GO" id="GO:0009012">
    <property type="term" value="F:aminoglycoside 3''-adenylyltransferase activity"/>
    <property type="evidence" value="ECO:0007669"/>
    <property type="project" value="UniProtKB-EC"/>
</dbReference>
<name>A0A369Q7G9_9SPHN</name>
<accession>A0A369Q7G9</accession>
<feature type="domain" description="HTH hxlR-type" evidence="4">
    <location>
        <begin position="14"/>
        <end position="111"/>
    </location>
</feature>
<dbReference type="PROSITE" id="PS51118">
    <property type="entry name" value="HTH_HXLR"/>
    <property type="match status" value="1"/>
</dbReference>
<dbReference type="SUPFAM" id="SSF46785">
    <property type="entry name" value="Winged helix' DNA-binding domain"/>
    <property type="match status" value="1"/>
</dbReference>
<evidence type="ECO:0000313" key="5">
    <source>
        <dbReference type="EMBL" id="RDC60821.1"/>
    </source>
</evidence>
<dbReference type="InterPro" id="IPR036388">
    <property type="entry name" value="WH-like_DNA-bd_sf"/>
</dbReference>
<keyword evidence="1" id="KW-0805">Transcription regulation</keyword>
<dbReference type="EC" id="2.7.7.47" evidence="5"/>
<dbReference type="RefSeq" id="WP_115366904.1">
    <property type="nucleotide sequence ID" value="NZ_QBKA01000002.1"/>
</dbReference>
<evidence type="ECO:0000256" key="2">
    <source>
        <dbReference type="ARBA" id="ARBA00023125"/>
    </source>
</evidence>
<gene>
    <name evidence="5" type="primary">aadA</name>
    <name evidence="5" type="ORF">HME9302_02037</name>
</gene>
<keyword evidence="3" id="KW-0804">Transcription</keyword>
<dbReference type="OrthoDB" id="9782219at2"/>
<dbReference type="EMBL" id="QBKA01000002">
    <property type="protein sequence ID" value="RDC60821.1"/>
    <property type="molecule type" value="Genomic_DNA"/>
</dbReference>
<evidence type="ECO:0000259" key="4">
    <source>
        <dbReference type="PROSITE" id="PS51118"/>
    </source>
</evidence>
<evidence type="ECO:0000313" key="6">
    <source>
        <dbReference type="Proteomes" id="UP000253727"/>
    </source>
</evidence>
<keyword evidence="6" id="KW-1185">Reference proteome</keyword>
<proteinExistence type="predicted"/>
<evidence type="ECO:0000256" key="3">
    <source>
        <dbReference type="ARBA" id="ARBA00023163"/>
    </source>
</evidence>
<dbReference type="AlphaFoldDB" id="A0A369Q7G9"/>
<dbReference type="InterPro" id="IPR036390">
    <property type="entry name" value="WH_DNA-bd_sf"/>
</dbReference>
<dbReference type="PANTHER" id="PTHR33204">
    <property type="entry name" value="TRANSCRIPTIONAL REGULATOR, MARR FAMILY"/>
    <property type="match status" value="1"/>
</dbReference>
<sequence>MGQVREPLAELSECGLPQALEVMGERWSFMILRASFNGLHHFEEFLTELGIARNILSNRLGRLVNNGILDRQPCEGDRRRIEYRLTAKGLDLLPTMVALRQWGQKYGMDFIAEDPVLVDRRDMLPIGPVAILSHDGRILAPEDLAMTPRAELGQRSDGTVAQCCGPFVAGDFVELDDMDRSPASKPERIAANG</sequence>
<dbReference type="GO" id="GO:0003677">
    <property type="term" value="F:DNA binding"/>
    <property type="evidence" value="ECO:0007669"/>
    <property type="project" value="UniProtKB-KW"/>
</dbReference>
<dbReference type="PANTHER" id="PTHR33204:SF18">
    <property type="entry name" value="TRANSCRIPTIONAL REGULATORY PROTEIN"/>
    <property type="match status" value="1"/>
</dbReference>
<dbReference type="Gene3D" id="1.10.10.10">
    <property type="entry name" value="Winged helix-like DNA-binding domain superfamily/Winged helix DNA-binding domain"/>
    <property type="match status" value="1"/>
</dbReference>
<organism evidence="5 6">
    <name type="scientific">Alteripontixanthobacter maritimus</name>
    <dbReference type="NCBI Taxonomy" id="2161824"/>
    <lineage>
        <taxon>Bacteria</taxon>
        <taxon>Pseudomonadati</taxon>
        <taxon>Pseudomonadota</taxon>
        <taxon>Alphaproteobacteria</taxon>
        <taxon>Sphingomonadales</taxon>
        <taxon>Erythrobacteraceae</taxon>
        <taxon>Alteripontixanthobacter</taxon>
    </lineage>
</organism>
<protein>
    <submittedName>
        <fullName evidence="5">Streptomycin 3''-adenylyltransferase</fullName>
        <ecNumber evidence="5">2.7.7.47</ecNumber>
    </submittedName>
</protein>
<reference evidence="5 6" key="1">
    <citation type="submission" date="2018-04" db="EMBL/GenBank/DDBJ databases">
        <title>Altererythrobacter sp. HME9302 genome sequencing and assembly.</title>
        <authorList>
            <person name="Kang H."/>
            <person name="Kim H."/>
            <person name="Joh K."/>
        </authorList>
    </citation>
    <scope>NUCLEOTIDE SEQUENCE [LARGE SCALE GENOMIC DNA]</scope>
    <source>
        <strain evidence="5 6">HME9302</strain>
    </source>
</reference>